<name>A0A1I7WYA1_HETBA</name>
<feature type="region of interest" description="Disordered" evidence="1">
    <location>
        <begin position="1"/>
        <end position="28"/>
    </location>
</feature>
<reference evidence="3" key="1">
    <citation type="submission" date="2016-11" db="UniProtKB">
        <authorList>
            <consortium name="WormBaseParasite"/>
        </authorList>
    </citation>
    <scope>IDENTIFICATION</scope>
</reference>
<evidence type="ECO:0000313" key="3">
    <source>
        <dbReference type="WBParaSite" id="Hba_10178"/>
    </source>
</evidence>
<dbReference type="Proteomes" id="UP000095283">
    <property type="component" value="Unplaced"/>
</dbReference>
<accession>A0A1I7WYA1</accession>
<proteinExistence type="predicted"/>
<sequence>MEAKESRGIVSTMGSKNTKALPKCRFRG</sequence>
<organism evidence="2 3">
    <name type="scientific">Heterorhabditis bacteriophora</name>
    <name type="common">Entomopathogenic nematode worm</name>
    <dbReference type="NCBI Taxonomy" id="37862"/>
    <lineage>
        <taxon>Eukaryota</taxon>
        <taxon>Metazoa</taxon>
        <taxon>Ecdysozoa</taxon>
        <taxon>Nematoda</taxon>
        <taxon>Chromadorea</taxon>
        <taxon>Rhabditida</taxon>
        <taxon>Rhabditina</taxon>
        <taxon>Rhabditomorpha</taxon>
        <taxon>Strongyloidea</taxon>
        <taxon>Heterorhabditidae</taxon>
        <taxon>Heterorhabditis</taxon>
    </lineage>
</organism>
<dbReference type="AlphaFoldDB" id="A0A1I7WYA1"/>
<evidence type="ECO:0000313" key="2">
    <source>
        <dbReference type="Proteomes" id="UP000095283"/>
    </source>
</evidence>
<protein>
    <submittedName>
        <fullName evidence="3">Uncharacterized protein</fullName>
    </submittedName>
</protein>
<evidence type="ECO:0000256" key="1">
    <source>
        <dbReference type="SAM" id="MobiDB-lite"/>
    </source>
</evidence>
<dbReference type="WBParaSite" id="Hba_10178">
    <property type="protein sequence ID" value="Hba_10178"/>
    <property type="gene ID" value="Hba_10178"/>
</dbReference>
<keyword evidence="2" id="KW-1185">Reference proteome</keyword>